<comment type="caution">
    <text evidence="1">The sequence shown here is derived from an EMBL/GenBank/DDBJ whole genome shotgun (WGS) entry which is preliminary data.</text>
</comment>
<sequence>MSGKIFDPPGMLTPFTIRLKCLLQTLWEKMAWDEDLPPDIQETWLLHGRKMTSPFQPGNCYCIEYKKGVTPTVKKRNCRPKIRERKKPMVTEDHYEEDV</sequence>
<gene>
    <name evidence="1" type="ORF">NPIL_655731</name>
</gene>
<dbReference type="Proteomes" id="UP000887013">
    <property type="component" value="Unassembled WGS sequence"/>
</dbReference>
<dbReference type="EMBL" id="BMAW01041543">
    <property type="protein sequence ID" value="GFS29189.1"/>
    <property type="molecule type" value="Genomic_DNA"/>
</dbReference>
<dbReference type="AlphaFoldDB" id="A0A8X6I3D5"/>
<evidence type="ECO:0000313" key="1">
    <source>
        <dbReference type="EMBL" id="GFS29189.1"/>
    </source>
</evidence>
<dbReference type="Pfam" id="PF05380">
    <property type="entry name" value="Peptidase_A17"/>
    <property type="match status" value="1"/>
</dbReference>
<protein>
    <submittedName>
        <fullName evidence="1">Uncharacterized protein</fullName>
    </submittedName>
</protein>
<keyword evidence="2" id="KW-1185">Reference proteome</keyword>
<dbReference type="InterPro" id="IPR008042">
    <property type="entry name" value="Retrotrans_Pao"/>
</dbReference>
<accession>A0A8X6I3D5</accession>
<name>A0A8X6I3D5_NEPPI</name>
<proteinExistence type="predicted"/>
<reference evidence="1" key="1">
    <citation type="submission" date="2020-08" db="EMBL/GenBank/DDBJ databases">
        <title>Multicomponent nature underlies the extraordinary mechanical properties of spider dragline silk.</title>
        <authorList>
            <person name="Kono N."/>
            <person name="Nakamura H."/>
            <person name="Mori M."/>
            <person name="Yoshida Y."/>
            <person name="Ohtoshi R."/>
            <person name="Malay A.D."/>
            <person name="Moran D.A.P."/>
            <person name="Tomita M."/>
            <person name="Numata K."/>
            <person name="Arakawa K."/>
        </authorList>
    </citation>
    <scope>NUCLEOTIDE SEQUENCE</scope>
</reference>
<evidence type="ECO:0000313" key="2">
    <source>
        <dbReference type="Proteomes" id="UP000887013"/>
    </source>
</evidence>
<organism evidence="1 2">
    <name type="scientific">Nephila pilipes</name>
    <name type="common">Giant wood spider</name>
    <name type="synonym">Nephila maculata</name>
    <dbReference type="NCBI Taxonomy" id="299642"/>
    <lineage>
        <taxon>Eukaryota</taxon>
        <taxon>Metazoa</taxon>
        <taxon>Ecdysozoa</taxon>
        <taxon>Arthropoda</taxon>
        <taxon>Chelicerata</taxon>
        <taxon>Arachnida</taxon>
        <taxon>Araneae</taxon>
        <taxon>Araneomorphae</taxon>
        <taxon>Entelegynae</taxon>
        <taxon>Araneoidea</taxon>
        <taxon>Nephilidae</taxon>
        <taxon>Nephila</taxon>
    </lineage>
</organism>